<protein>
    <submittedName>
        <fullName evidence="7">Putative membrane protein</fullName>
    </submittedName>
</protein>
<dbReference type="NCBIfam" id="TIGR03062">
    <property type="entry name" value="pip_yhgE_Cterm"/>
    <property type="match status" value="1"/>
</dbReference>
<dbReference type="OrthoDB" id="9811483at2"/>
<dbReference type="Gene3D" id="1.10.287.950">
    <property type="entry name" value="Methyl-accepting chemotaxis protein"/>
    <property type="match status" value="1"/>
</dbReference>
<feature type="transmembrane region" description="Helical" evidence="5">
    <location>
        <begin position="747"/>
        <end position="767"/>
    </location>
</feature>
<organism evidence="7 8">
    <name type="scientific">Carnobacterium iners</name>
    <dbReference type="NCBI Taxonomy" id="1073423"/>
    <lineage>
        <taxon>Bacteria</taxon>
        <taxon>Bacillati</taxon>
        <taxon>Bacillota</taxon>
        <taxon>Bacilli</taxon>
        <taxon>Lactobacillales</taxon>
        <taxon>Carnobacteriaceae</taxon>
        <taxon>Carnobacterium</taxon>
    </lineage>
</organism>
<dbReference type="GO" id="GO:0016020">
    <property type="term" value="C:membrane"/>
    <property type="evidence" value="ECO:0007669"/>
    <property type="project" value="UniProtKB-SubCell"/>
</dbReference>
<keyword evidence="4 5" id="KW-0472">Membrane</keyword>
<dbReference type="Proteomes" id="UP000193435">
    <property type="component" value="Unassembled WGS sequence"/>
</dbReference>
<feature type="domain" description="ABC-2 type transporter transmembrane" evidence="6">
    <location>
        <begin position="22"/>
        <end position="206"/>
    </location>
</feature>
<dbReference type="GO" id="GO:0140359">
    <property type="term" value="F:ABC-type transporter activity"/>
    <property type="evidence" value="ECO:0007669"/>
    <property type="project" value="InterPro"/>
</dbReference>
<evidence type="ECO:0000256" key="1">
    <source>
        <dbReference type="ARBA" id="ARBA00004141"/>
    </source>
</evidence>
<dbReference type="InterPro" id="IPR051328">
    <property type="entry name" value="T7SS_ABC-Transporter"/>
</dbReference>
<dbReference type="NCBIfam" id="TIGR03061">
    <property type="entry name" value="pip_yhgE_Nterm"/>
    <property type="match status" value="1"/>
</dbReference>
<evidence type="ECO:0000256" key="2">
    <source>
        <dbReference type="ARBA" id="ARBA00022692"/>
    </source>
</evidence>
<name>A0A1X7N6B2_9LACT</name>
<gene>
    <name evidence="7" type="ORF">SAMN04488700_1399</name>
</gene>
<dbReference type="RefSeq" id="WP_085559563.1">
    <property type="nucleotide sequence ID" value="NZ_FOAH01000046.1"/>
</dbReference>
<dbReference type="EMBL" id="FXBJ01000002">
    <property type="protein sequence ID" value="SMH32462.1"/>
    <property type="molecule type" value="Genomic_DNA"/>
</dbReference>
<dbReference type="InterPro" id="IPR017500">
    <property type="entry name" value="Phage_infect_YhgE_N"/>
</dbReference>
<keyword evidence="3 5" id="KW-1133">Transmembrane helix</keyword>
<feature type="transmembrane region" description="Helical" evidence="5">
    <location>
        <begin position="846"/>
        <end position="865"/>
    </location>
</feature>
<dbReference type="InterPro" id="IPR017501">
    <property type="entry name" value="Phage_infect_YhgE_C"/>
</dbReference>
<keyword evidence="8" id="KW-1185">Reference proteome</keyword>
<evidence type="ECO:0000256" key="3">
    <source>
        <dbReference type="ARBA" id="ARBA00022989"/>
    </source>
</evidence>
<evidence type="ECO:0000256" key="5">
    <source>
        <dbReference type="SAM" id="Phobius"/>
    </source>
</evidence>
<feature type="transmembrane region" description="Helical" evidence="5">
    <location>
        <begin position="900"/>
        <end position="925"/>
    </location>
</feature>
<dbReference type="PANTHER" id="PTHR43077">
    <property type="entry name" value="TRANSPORT PERMEASE YVFS-RELATED"/>
    <property type="match status" value="1"/>
</dbReference>
<proteinExistence type="predicted"/>
<evidence type="ECO:0000313" key="7">
    <source>
        <dbReference type="EMBL" id="SMH32462.1"/>
    </source>
</evidence>
<dbReference type="NCBIfam" id="TIGR03057">
    <property type="entry name" value="xxxLxxG_by_4"/>
    <property type="match status" value="5"/>
</dbReference>
<evidence type="ECO:0000259" key="6">
    <source>
        <dbReference type="Pfam" id="PF12698"/>
    </source>
</evidence>
<dbReference type="Gene3D" id="3.40.1710.10">
    <property type="entry name" value="abc type-2 transporter like domain"/>
    <property type="match status" value="1"/>
</dbReference>
<dbReference type="STRING" id="1073423.SAMN04488700_1399"/>
<reference evidence="7 8" key="1">
    <citation type="submission" date="2017-04" db="EMBL/GenBank/DDBJ databases">
        <authorList>
            <person name="Afonso C.L."/>
            <person name="Miller P.J."/>
            <person name="Scott M.A."/>
            <person name="Spackman E."/>
            <person name="Goraichik I."/>
            <person name="Dimitrov K.M."/>
            <person name="Suarez D.L."/>
            <person name="Swayne D.E."/>
        </authorList>
    </citation>
    <scope>NUCLEOTIDE SEQUENCE [LARGE SCALE GENOMIC DNA]</scope>
    <source>
        <strain evidence="7 8">LMG26642</strain>
    </source>
</reference>
<comment type="subcellular location">
    <subcellularLocation>
        <location evidence="1">Membrane</location>
        <topology evidence="1">Multi-pass membrane protein</topology>
    </subcellularLocation>
</comment>
<keyword evidence="2 5" id="KW-0812">Transmembrane</keyword>
<accession>A0A1X7N6B2</accession>
<dbReference type="AlphaFoldDB" id="A0A1X7N6B2"/>
<feature type="transmembrane region" description="Helical" evidence="5">
    <location>
        <begin position="787"/>
        <end position="812"/>
    </location>
</feature>
<sequence>MNMLKKEWKEVYSNKMLLLSCIVILFIPILYAGFFLKSNWDPYGSTDELSVAVVNEDEEVKYEGKKLAIGSELVSNLKNNDSLDWHFVAPSEAEKGLKDRTYYMVMTIPRNFSKDAATVMDAHPKKMKLTYKTNGSLNFIGEVISKSAVKEIKKEVSQNVTKAYTNALFDQVGEVGDGFAEAANGSNKLKIGTEKIIDGNKELTTNLAKLANSTLTFNEGADTLTIGVNQYTNGIAQLASGAVKLNEGINQLASNVAPIKDGVTQLDNGAKDLTSGLTTYTAGVSQLASGAGQLTANNDALQNGAISLSDGVDQVRSGSDQLLAGLNQLSTSLKASQSDKNKKNVDTLITSLPIINNGIQDLNTALGGQTESINTDSITEDLTSVGTNLKGMEESLIDAGTNLYSIGESTKALGVNVGNDATKTIGTVQNTTAFKALDSTQQVELLEALQGELKAQGEANAALLGTIANQTKTTGDAVTTIGNQATNISTSANELKNQLEELAGLTSQLTTLKTQVATLAAGSNQALPGAVQAITKLSGGLTSVQTALTQTGDGQNKGVIQVMAELNQGLKTIQGGLKDNDGLVAGITTYTNGVETLKDGATQLENYSRIINSGATQLSGGLSQVTGKLPSLIDGVDQLNTGSNQLVQGTKQLTNNSEKLINGSVQLANGAGQINEGSIKLANGSTTLGKGLGTLKEGTTTLATSLQEGATKVNAIDPTDETVNMFSNPTELIHKEFSHVPNYGAALAPYIMSMALYIGALVFNVIYPIRKQFLKGQSGFSFWLAKLSIALPTALLMAIIEGGILMALGLQVQSVGKFFAVAMITAVAFMAIVTFLTISLDNVGRFIAMILLVVQLGGSGGTFPIPLTNDFFIFIHPFLPMSYSIYGFREAISGGIGQDLYNQSMLVSVSITLVFSSLLFIYTYFFQKYKKQAIATDDCSESLPA</sequence>
<dbReference type="Pfam" id="PF12698">
    <property type="entry name" value="ABC2_membrane_3"/>
    <property type="match status" value="1"/>
</dbReference>
<evidence type="ECO:0000256" key="4">
    <source>
        <dbReference type="ARBA" id="ARBA00023136"/>
    </source>
</evidence>
<evidence type="ECO:0000313" key="8">
    <source>
        <dbReference type="Proteomes" id="UP000193435"/>
    </source>
</evidence>
<dbReference type="PANTHER" id="PTHR43077:SF5">
    <property type="entry name" value="PHAGE INFECTION PROTEIN"/>
    <property type="match status" value="1"/>
</dbReference>
<dbReference type="InterPro" id="IPR013525">
    <property type="entry name" value="ABC2_TM"/>
</dbReference>
<feature type="transmembrane region" description="Helical" evidence="5">
    <location>
        <begin position="818"/>
        <end position="839"/>
    </location>
</feature>
<dbReference type="InterPro" id="IPR023908">
    <property type="entry name" value="xxxLxxG_rpt"/>
</dbReference>